<dbReference type="Pfam" id="PF13193">
    <property type="entry name" value="AMP-binding_C"/>
    <property type="match status" value="1"/>
</dbReference>
<feature type="domain" description="AMP-binding enzyme C-terminal" evidence="2">
    <location>
        <begin position="443"/>
        <end position="518"/>
    </location>
</feature>
<keyword evidence="3" id="KW-0436">Ligase</keyword>
<protein>
    <submittedName>
        <fullName evidence="3">Long-chain acyl-CoA synthetase</fullName>
        <ecNumber evidence="3">6.2.1.3</ecNumber>
    </submittedName>
</protein>
<dbReference type="PROSITE" id="PS00455">
    <property type="entry name" value="AMP_BINDING"/>
    <property type="match status" value="1"/>
</dbReference>
<reference evidence="3 4" key="1">
    <citation type="submission" date="2021-01" db="EMBL/GenBank/DDBJ databases">
        <title>Genomic Encyclopedia of Type Strains, Phase IV (KMG-IV): sequencing the most valuable type-strain genomes for metagenomic binning, comparative biology and taxonomic classification.</title>
        <authorList>
            <person name="Goeker M."/>
        </authorList>
    </citation>
    <scope>NUCLEOTIDE SEQUENCE [LARGE SCALE GENOMIC DNA]</scope>
    <source>
        <strain evidence="3 4">DSM 25540</strain>
    </source>
</reference>
<accession>A0ABS2PCM7</accession>
<dbReference type="InterPro" id="IPR042099">
    <property type="entry name" value="ANL_N_sf"/>
</dbReference>
<sequence>MERRWFSSYPEGVERNVDVEIQETTVVDFLEDTIKASPDHRAIVFENESYTYKEFGQIVRRVASSLQDQGVKKGTRVALMMNNSPDYVFSYFAILYAGGVVVQNNPMYKERELGYQLTDSGSELLIIEKSLLDGLEGISDIVSKIIVARADDHPKYDTLKKLINLGSEDFEPVAIKPKEDLAVLQYTGGTTGVSKGAKLTHYNLAANVIQTDEFVGLQTEKQKEKLLNVLPLFHVYGMTVSMNYCIYLQSTLYLVERFEPNSILELLHNEKITMLPGTPTIYVAVNSAKNIEQYDLSAIHTCLSGSAPLPTAVRDRFCELTGANLLDAYGLTEASPVTHCNPITGESKPGSIGIPIYGTDCKIVDLEEGLTECKPNEPGELIVKGAQVMEGYYKRDDETEEALRDGWLYTGDVAYMDEDGYCFIVSRKKDVIIASGYNIYPREIEEVLYEHPNVTEVVVCGIPDAYRGETVKAFIVKKDASKDTEEDFIAYSKERLAKFKIPSQIEFREELPKSKVGKILRRVLIEEETSV</sequence>
<dbReference type="PANTHER" id="PTHR43767">
    <property type="entry name" value="LONG-CHAIN-FATTY-ACID--COA LIGASE"/>
    <property type="match status" value="1"/>
</dbReference>
<dbReference type="EC" id="6.2.1.3" evidence="3"/>
<dbReference type="Proteomes" id="UP000741863">
    <property type="component" value="Unassembled WGS sequence"/>
</dbReference>
<dbReference type="RefSeq" id="WP_239575401.1">
    <property type="nucleotide sequence ID" value="NZ_JAFBEC010000005.1"/>
</dbReference>
<organism evidence="3 4">
    <name type="scientific">Geomicrobium sediminis</name>
    <dbReference type="NCBI Taxonomy" id="1347788"/>
    <lineage>
        <taxon>Bacteria</taxon>
        <taxon>Bacillati</taxon>
        <taxon>Bacillota</taxon>
        <taxon>Bacilli</taxon>
        <taxon>Bacillales</taxon>
        <taxon>Geomicrobium</taxon>
    </lineage>
</organism>
<dbReference type="EMBL" id="JAFBEC010000005">
    <property type="protein sequence ID" value="MBM7632815.1"/>
    <property type="molecule type" value="Genomic_DNA"/>
</dbReference>
<dbReference type="InterPro" id="IPR000873">
    <property type="entry name" value="AMP-dep_synth/lig_dom"/>
</dbReference>
<dbReference type="Pfam" id="PF00501">
    <property type="entry name" value="AMP-binding"/>
    <property type="match status" value="1"/>
</dbReference>
<dbReference type="CDD" id="cd05936">
    <property type="entry name" value="FC-FACS_FadD_like"/>
    <property type="match status" value="1"/>
</dbReference>
<gene>
    <name evidence="3" type="ORF">JOD17_001909</name>
</gene>
<feature type="domain" description="AMP-dependent synthetase/ligase" evidence="1">
    <location>
        <begin position="31"/>
        <end position="393"/>
    </location>
</feature>
<comment type="caution">
    <text evidence="3">The sequence shown here is derived from an EMBL/GenBank/DDBJ whole genome shotgun (WGS) entry which is preliminary data.</text>
</comment>
<dbReference type="InterPro" id="IPR050237">
    <property type="entry name" value="ATP-dep_AMP-bd_enzyme"/>
</dbReference>
<dbReference type="SUPFAM" id="SSF56801">
    <property type="entry name" value="Acetyl-CoA synthetase-like"/>
    <property type="match status" value="1"/>
</dbReference>
<dbReference type="Gene3D" id="3.30.300.30">
    <property type="match status" value="1"/>
</dbReference>
<keyword evidence="4" id="KW-1185">Reference proteome</keyword>
<dbReference type="InterPro" id="IPR020845">
    <property type="entry name" value="AMP-binding_CS"/>
</dbReference>
<evidence type="ECO:0000313" key="4">
    <source>
        <dbReference type="Proteomes" id="UP000741863"/>
    </source>
</evidence>
<proteinExistence type="predicted"/>
<name>A0ABS2PCM7_9BACL</name>
<evidence type="ECO:0000313" key="3">
    <source>
        <dbReference type="EMBL" id="MBM7632815.1"/>
    </source>
</evidence>
<dbReference type="InterPro" id="IPR025110">
    <property type="entry name" value="AMP-bd_C"/>
</dbReference>
<dbReference type="PANTHER" id="PTHR43767:SF1">
    <property type="entry name" value="NONRIBOSOMAL PEPTIDE SYNTHASE PES1 (EUROFUNG)-RELATED"/>
    <property type="match status" value="1"/>
</dbReference>
<dbReference type="Gene3D" id="3.40.50.12780">
    <property type="entry name" value="N-terminal domain of ligase-like"/>
    <property type="match status" value="1"/>
</dbReference>
<dbReference type="InterPro" id="IPR045851">
    <property type="entry name" value="AMP-bd_C_sf"/>
</dbReference>
<evidence type="ECO:0000259" key="2">
    <source>
        <dbReference type="Pfam" id="PF13193"/>
    </source>
</evidence>
<dbReference type="GO" id="GO:0004467">
    <property type="term" value="F:long-chain fatty acid-CoA ligase activity"/>
    <property type="evidence" value="ECO:0007669"/>
    <property type="project" value="UniProtKB-EC"/>
</dbReference>
<evidence type="ECO:0000259" key="1">
    <source>
        <dbReference type="Pfam" id="PF00501"/>
    </source>
</evidence>